<dbReference type="EMBL" id="JBHTAS010000001">
    <property type="protein sequence ID" value="MFC7142142.1"/>
    <property type="molecule type" value="Genomic_DNA"/>
</dbReference>
<evidence type="ECO:0000313" key="1">
    <source>
        <dbReference type="EMBL" id="MFC7142142.1"/>
    </source>
</evidence>
<name>A0ABD5Y9E4_9EURY</name>
<sequence>MVSRRALRLLFATLLVASVAGLAYGAATAPTTASADSVPRPEPRDGHTVVTESAKFGTIVAWRPNGSLLHYGDAHTKYFDVDPVEGESLTVEYAATDTIHTSGPTCESPPCTRNVIERLNLSTGETREIYARYDDSELAAEWHDHVRVGDERILIADIVDDQVFVVNTTTELVEWRWDAQSDFPVEGGGPYPEDWAHINDVSLLDDGRVAVSLRNQDQVVFLDRETGLVENWTLGSDGDHATLYEQHNPDYIPPERGGPAAVVADSENGRIVEYQRVDPETGNATTAADGVWRRTWQWQDARIQWPRDADRLPNGNTLIADTHGKRVLEVDPQGEVVWSVPVSHPYDVERLETGGESAGGESAARLGLESRTADRSTESGFDPLEPLSDLVSLVVPSRVVNGVIFLSPVWMGRPEFAAALLGIGTVLAWVGAEVRWRLPEFGVRWPVYREK</sequence>
<dbReference type="RefSeq" id="WP_274323213.1">
    <property type="nucleotide sequence ID" value="NZ_CP118158.1"/>
</dbReference>
<dbReference type="Proteomes" id="UP001596432">
    <property type="component" value="Unassembled WGS sequence"/>
</dbReference>
<dbReference type="InterPro" id="IPR011042">
    <property type="entry name" value="6-blade_b-propeller_TolB-like"/>
</dbReference>
<dbReference type="InterPro" id="IPR039535">
    <property type="entry name" value="ASST-like"/>
</dbReference>
<dbReference type="Gene3D" id="2.120.10.30">
    <property type="entry name" value="TolB, C-terminal domain"/>
    <property type="match status" value="1"/>
</dbReference>
<gene>
    <name evidence="1" type="ORF">ACFQMA_20180</name>
</gene>
<protein>
    <submittedName>
        <fullName evidence="1">Arylsulfotransferase family protein</fullName>
    </submittedName>
</protein>
<dbReference type="GeneID" id="78822476"/>
<reference evidence="1 2" key="1">
    <citation type="journal article" date="2019" name="Int. J. Syst. Evol. Microbiol.">
        <title>The Global Catalogue of Microorganisms (GCM) 10K type strain sequencing project: providing services to taxonomists for standard genome sequencing and annotation.</title>
        <authorList>
            <consortium name="The Broad Institute Genomics Platform"/>
            <consortium name="The Broad Institute Genome Sequencing Center for Infectious Disease"/>
            <person name="Wu L."/>
            <person name="Ma J."/>
        </authorList>
    </citation>
    <scope>NUCLEOTIDE SEQUENCE [LARGE SCALE GENOMIC DNA]</scope>
    <source>
        <strain evidence="1 2">XZYJT29</strain>
    </source>
</reference>
<proteinExistence type="predicted"/>
<keyword evidence="2" id="KW-1185">Reference proteome</keyword>
<accession>A0ABD5Y9E4</accession>
<comment type="caution">
    <text evidence="1">The sequence shown here is derived from an EMBL/GenBank/DDBJ whole genome shotgun (WGS) entry which is preliminary data.</text>
</comment>
<organism evidence="1 2">
    <name type="scientific">Halosimplex aquaticum</name>
    <dbReference type="NCBI Taxonomy" id="3026162"/>
    <lineage>
        <taxon>Archaea</taxon>
        <taxon>Methanobacteriati</taxon>
        <taxon>Methanobacteriota</taxon>
        <taxon>Stenosarchaea group</taxon>
        <taxon>Halobacteria</taxon>
        <taxon>Halobacteriales</taxon>
        <taxon>Haloarculaceae</taxon>
        <taxon>Halosimplex</taxon>
    </lineage>
</organism>
<dbReference type="Pfam" id="PF14269">
    <property type="entry name" value="Arylsulfotran_2"/>
    <property type="match status" value="1"/>
</dbReference>
<evidence type="ECO:0000313" key="2">
    <source>
        <dbReference type="Proteomes" id="UP001596432"/>
    </source>
</evidence>
<dbReference type="AlphaFoldDB" id="A0ABD5Y9E4"/>
<dbReference type="SUPFAM" id="SSF101898">
    <property type="entry name" value="NHL repeat"/>
    <property type="match status" value="1"/>
</dbReference>